<keyword evidence="1" id="KW-1133">Transmembrane helix</keyword>
<dbReference type="EMBL" id="CP032382">
    <property type="protein sequence ID" value="AYB30506.1"/>
    <property type="molecule type" value="Genomic_DNA"/>
</dbReference>
<sequence>MTIEKFMTILQGILVLTGVIVVFSFLFFKRRTLQIKLLGAHFLAPILVYYSLGVFDLRGMQVNVPHNVELLFSFLTITAIYYIQFQKRYSRLFLTLGVFFIIFWFTNILFIQKMFFNSFTASFLNFIIMAYCVTYFYRLLIDLPAQHLQQVPMFWISTGFLVQGAGAFFLYLFTDYLTKFFFNDVLIYWTIHNLMGIFQLILVIIGVSIDLRNTIQASRKDKPIGSSRESLLH</sequence>
<reference evidence="3" key="1">
    <citation type="submission" date="2018-09" db="EMBL/GenBank/DDBJ databases">
        <title>Chryseolinea sp. KIS68-18 isolated from soil.</title>
        <authorList>
            <person name="Weon H.-Y."/>
            <person name="Kwon S.-W."/>
            <person name="Lee S.A."/>
        </authorList>
    </citation>
    <scope>NUCLEOTIDE SEQUENCE [LARGE SCALE GENOMIC DNA]</scope>
    <source>
        <strain evidence="3">KIS68-18</strain>
    </source>
</reference>
<feature type="transmembrane region" description="Helical" evidence="1">
    <location>
        <begin position="123"/>
        <end position="141"/>
    </location>
</feature>
<organism evidence="2 3">
    <name type="scientific">Chryseolinea soli</name>
    <dbReference type="NCBI Taxonomy" id="2321403"/>
    <lineage>
        <taxon>Bacteria</taxon>
        <taxon>Pseudomonadati</taxon>
        <taxon>Bacteroidota</taxon>
        <taxon>Cytophagia</taxon>
        <taxon>Cytophagales</taxon>
        <taxon>Fulvivirgaceae</taxon>
        <taxon>Chryseolinea</taxon>
    </lineage>
</organism>
<protein>
    <submittedName>
        <fullName evidence="2">Uncharacterized protein</fullName>
    </submittedName>
</protein>
<feature type="transmembrane region" description="Helical" evidence="1">
    <location>
        <begin position="6"/>
        <end position="28"/>
    </location>
</feature>
<evidence type="ECO:0000256" key="1">
    <source>
        <dbReference type="SAM" id="Phobius"/>
    </source>
</evidence>
<proteinExistence type="predicted"/>
<evidence type="ECO:0000313" key="2">
    <source>
        <dbReference type="EMBL" id="AYB30506.1"/>
    </source>
</evidence>
<dbReference type="RefSeq" id="WP_119753816.1">
    <property type="nucleotide sequence ID" value="NZ_CP032382.1"/>
</dbReference>
<evidence type="ECO:0000313" key="3">
    <source>
        <dbReference type="Proteomes" id="UP000266183"/>
    </source>
</evidence>
<feature type="transmembrane region" description="Helical" evidence="1">
    <location>
        <begin position="153"/>
        <end position="174"/>
    </location>
</feature>
<feature type="transmembrane region" description="Helical" evidence="1">
    <location>
        <begin position="35"/>
        <end position="52"/>
    </location>
</feature>
<feature type="transmembrane region" description="Helical" evidence="1">
    <location>
        <begin position="186"/>
        <end position="209"/>
    </location>
</feature>
<name>A0A385SJ55_9BACT</name>
<dbReference type="Proteomes" id="UP000266183">
    <property type="component" value="Chromosome"/>
</dbReference>
<keyword evidence="3" id="KW-1185">Reference proteome</keyword>
<dbReference type="AlphaFoldDB" id="A0A385SJ55"/>
<dbReference type="KEGG" id="chk:D4L85_07890"/>
<keyword evidence="1" id="KW-0472">Membrane</keyword>
<dbReference type="OrthoDB" id="651989at2"/>
<accession>A0A385SJ55</accession>
<keyword evidence="1" id="KW-0812">Transmembrane</keyword>
<gene>
    <name evidence="2" type="ORF">D4L85_07890</name>
</gene>
<feature type="transmembrane region" description="Helical" evidence="1">
    <location>
        <begin position="64"/>
        <end position="83"/>
    </location>
</feature>
<feature type="transmembrane region" description="Helical" evidence="1">
    <location>
        <begin position="92"/>
        <end position="111"/>
    </location>
</feature>